<comment type="caution">
    <text evidence="2">The sequence shown here is derived from an EMBL/GenBank/DDBJ whole genome shotgun (WGS) entry which is preliminary data.</text>
</comment>
<proteinExistence type="predicted"/>
<sequence length="228" mass="24161">MSLQGNPTITYTYLTRPRPSQTPPFYLPTFPEISGPRGTTRKPLAPETVGQLQARYNGQVKDWECMARQGIKVALFAKLSTNLVLPSGINKNLLVQPDAAWIAQKPERVVFANLGNSITAAALGLAIQQSARGLPSAAGSPQMVVSGYGIPAVPAPAAVPIAPPILPPLPLLPLPHAAPFLAAPPAIAPLAPAPPLPASDEEEEDDDPTGEWTQMLLRQGDIQPRRDA</sequence>
<dbReference type="EMBL" id="AYSA01000839">
    <property type="protein sequence ID" value="ESZ89648.1"/>
    <property type="molecule type" value="Genomic_DNA"/>
</dbReference>
<evidence type="ECO:0000313" key="2">
    <source>
        <dbReference type="EMBL" id="ESZ89648.1"/>
    </source>
</evidence>
<dbReference type="OrthoDB" id="10532054at2759"/>
<feature type="compositionally biased region" description="Acidic residues" evidence="1">
    <location>
        <begin position="199"/>
        <end position="209"/>
    </location>
</feature>
<evidence type="ECO:0000313" key="3">
    <source>
        <dbReference type="Proteomes" id="UP000019487"/>
    </source>
</evidence>
<keyword evidence="3" id="KW-1185">Reference proteome</keyword>
<organism evidence="2 3">
    <name type="scientific">Sclerotinia borealis (strain F-4128)</name>
    <dbReference type="NCBI Taxonomy" id="1432307"/>
    <lineage>
        <taxon>Eukaryota</taxon>
        <taxon>Fungi</taxon>
        <taxon>Dikarya</taxon>
        <taxon>Ascomycota</taxon>
        <taxon>Pezizomycotina</taxon>
        <taxon>Leotiomycetes</taxon>
        <taxon>Helotiales</taxon>
        <taxon>Sclerotiniaceae</taxon>
        <taxon>Sclerotinia</taxon>
    </lineage>
</organism>
<dbReference type="Proteomes" id="UP000019487">
    <property type="component" value="Unassembled WGS sequence"/>
</dbReference>
<gene>
    <name evidence="2" type="ORF">SBOR_9968</name>
</gene>
<reference evidence="2 3" key="1">
    <citation type="journal article" date="2014" name="Genome Announc.">
        <title>Draft genome sequence of Sclerotinia borealis, a psychrophilic plant pathogenic fungus.</title>
        <authorList>
            <person name="Mardanov A.V."/>
            <person name="Beletsky A.V."/>
            <person name="Kadnikov V.V."/>
            <person name="Ignatov A.N."/>
            <person name="Ravin N.V."/>
        </authorList>
    </citation>
    <scope>NUCLEOTIDE SEQUENCE [LARGE SCALE GENOMIC DNA]</scope>
    <source>
        <strain evidence="3">F-4157</strain>
    </source>
</reference>
<evidence type="ECO:0000256" key="1">
    <source>
        <dbReference type="SAM" id="MobiDB-lite"/>
    </source>
</evidence>
<dbReference type="AlphaFoldDB" id="W9C1N9"/>
<dbReference type="HOGENOM" id="CLU_1215398_0_0_1"/>
<accession>W9C1N9</accession>
<name>W9C1N9_SCLBF</name>
<feature type="region of interest" description="Disordered" evidence="1">
    <location>
        <begin position="191"/>
        <end position="228"/>
    </location>
</feature>
<protein>
    <submittedName>
        <fullName evidence="2">Uncharacterized protein</fullName>
    </submittedName>
</protein>